<gene>
    <name evidence="1" type="ORF">GTC17253_08020</name>
</gene>
<protein>
    <submittedName>
        <fullName evidence="1">Uncharacterized protein</fullName>
    </submittedName>
</protein>
<dbReference type="AlphaFoldDB" id="A0AB33IS87"/>
<reference evidence="1" key="1">
    <citation type="submission" date="2024-07" db="EMBL/GenBank/DDBJ databases">
        <title>Complete genome sequence of Prevotella sp. YM-2024 GTC17253.</title>
        <authorList>
            <person name="Hayashi M."/>
            <person name="Muto Y."/>
            <person name="Tanaka K."/>
            <person name="Niwa H."/>
        </authorList>
    </citation>
    <scope>NUCLEOTIDE SEQUENCE</scope>
    <source>
        <strain evidence="1">GTC17253</strain>
    </source>
</reference>
<proteinExistence type="predicted"/>
<evidence type="ECO:0000313" key="1">
    <source>
        <dbReference type="EMBL" id="BFO70836.1"/>
    </source>
</evidence>
<name>A0AB33IS87_9BACT</name>
<accession>A0AB33IS87</accession>
<dbReference type="EMBL" id="AP035785">
    <property type="protein sequence ID" value="BFO70836.1"/>
    <property type="molecule type" value="Genomic_DNA"/>
</dbReference>
<organism evidence="1">
    <name type="scientific">Prevotella sp. GTC17253</name>
    <dbReference type="NCBI Taxonomy" id="3236793"/>
    <lineage>
        <taxon>Bacteria</taxon>
        <taxon>Pseudomonadati</taxon>
        <taxon>Bacteroidota</taxon>
        <taxon>Bacteroidia</taxon>
        <taxon>Bacteroidales</taxon>
        <taxon>Prevotellaceae</taxon>
        <taxon>Prevotella</taxon>
    </lineage>
</organism>
<sequence length="61" mass="6685">MVLALASDNRLPVWLRKICSVLAIAFCPESLMTPMAPPVEVASAQMVEWSDNGFNVFCSIN</sequence>